<dbReference type="EMBL" id="CZKB01000005">
    <property type="protein sequence ID" value="CUR57628.1"/>
    <property type="molecule type" value="Genomic_DNA"/>
</dbReference>
<feature type="compositionally biased region" description="Basic residues" evidence="3">
    <location>
        <begin position="440"/>
        <end position="449"/>
    </location>
</feature>
<dbReference type="CDD" id="cd04647">
    <property type="entry name" value="LbH_MAT_like"/>
    <property type="match status" value="1"/>
</dbReference>
<name>A0A2P2C6K5_9ZZZZ</name>
<feature type="compositionally biased region" description="Basic and acidic residues" evidence="3">
    <location>
        <begin position="222"/>
        <end position="242"/>
    </location>
</feature>
<dbReference type="InterPro" id="IPR051159">
    <property type="entry name" value="Hexapeptide_acetyltransf"/>
</dbReference>
<dbReference type="GO" id="GO:0008374">
    <property type="term" value="F:O-acyltransferase activity"/>
    <property type="evidence" value="ECO:0007669"/>
    <property type="project" value="TreeGrafter"/>
</dbReference>
<feature type="compositionally biased region" description="Basic and acidic residues" evidence="3">
    <location>
        <begin position="191"/>
        <end position="206"/>
    </location>
</feature>
<evidence type="ECO:0000256" key="1">
    <source>
        <dbReference type="ARBA" id="ARBA00007274"/>
    </source>
</evidence>
<feature type="compositionally biased region" description="Basic residues" evidence="3">
    <location>
        <begin position="47"/>
        <end position="60"/>
    </location>
</feature>
<dbReference type="Gene3D" id="2.160.10.10">
    <property type="entry name" value="Hexapeptide repeat proteins"/>
    <property type="match status" value="1"/>
</dbReference>
<sequence>MVTTASPKQPWKTARRKATSDGQHSPDQRRPHHGPGRDGPAPLRDRRFGRRRQVHPHRAAAPRLQVDLRGPARGGGVDEPVQGLRLHRPGAADRRPALGARAGHHHRRGLPLLRDAGPQVHHRGHPWPHPVHPQHGDWRLDRRPGPRPRRRPAGPHRAVASPRGAALAAAGPAPRSRHQQDGPRRLVAGGVREDPQGVHDLRDQAQHPRPRGHPDLGAAGRQRGEPVREHPVVLRSDADAPPRARPRRLRPRPGRHPLPGPVRDPSQVRPVPRLPWLRRTGGRWRAEEGRRGRRAAVRHDLDDLARGAVRHRDRRGIPAHVGHRPPRGRRRRLPWRHDRSRQELPEAVAGHRRDGLLDDQRAPPAAAEARHQAHHPHGPRDGEGHPVPPGRELAPPRPGGRRARAQRDRPRPAPHHRAAAVRPLLEEPHHGLVHPDRRGDRRHRRRRHDQQRQLMAGGGGEIRELRHALGNVYLLTINAMLQMPGHAFRLWVLRVFASWSIGPETSIGRGCTITRRGGVKVGHTCNINRGVLLDGRGGLTIGDQVEIATGVKVLTASHDAASDEFDFVTAAVRIESRVWLATDALVLPGVVLGAGSVAAARAVVSSDVQPLQIVGGVPARVIGQRPAGAQCKLRPHRKFGH</sequence>
<evidence type="ECO:0000256" key="3">
    <source>
        <dbReference type="SAM" id="MobiDB-lite"/>
    </source>
</evidence>
<dbReference type="SUPFAM" id="SSF51161">
    <property type="entry name" value="Trimeric LpxA-like enzymes"/>
    <property type="match status" value="1"/>
</dbReference>
<proteinExistence type="inferred from homology"/>
<feature type="region of interest" description="Disordered" evidence="3">
    <location>
        <begin position="1"/>
        <end position="274"/>
    </location>
</feature>
<feature type="compositionally biased region" description="Basic residues" evidence="3">
    <location>
        <begin position="321"/>
        <end position="334"/>
    </location>
</feature>
<feature type="compositionally biased region" description="Basic and acidic residues" evidence="3">
    <location>
        <begin position="335"/>
        <end position="361"/>
    </location>
</feature>
<evidence type="ECO:0000313" key="4">
    <source>
        <dbReference type="EMBL" id="CUR57628.1"/>
    </source>
</evidence>
<feature type="compositionally biased region" description="Low complexity" evidence="3">
    <location>
        <begin position="155"/>
        <end position="174"/>
    </location>
</feature>
<dbReference type="GO" id="GO:0005829">
    <property type="term" value="C:cytosol"/>
    <property type="evidence" value="ECO:0007669"/>
    <property type="project" value="TreeGrafter"/>
</dbReference>
<dbReference type="PANTHER" id="PTHR23416:SF23">
    <property type="entry name" value="ACETYLTRANSFERASE C18B11.09C-RELATED"/>
    <property type="match status" value="1"/>
</dbReference>
<organism evidence="4">
    <name type="scientific">metagenome</name>
    <dbReference type="NCBI Taxonomy" id="256318"/>
    <lineage>
        <taxon>unclassified sequences</taxon>
        <taxon>metagenomes</taxon>
    </lineage>
</organism>
<feature type="compositionally biased region" description="Basic residues" evidence="3">
    <location>
        <begin position="145"/>
        <end position="154"/>
    </location>
</feature>
<accession>A0A2P2C6K5</accession>
<protein>
    <submittedName>
        <fullName evidence="4">Putative transferase</fullName>
    </submittedName>
</protein>
<gene>
    <name evidence="4" type="ORF">NOCA1130132</name>
</gene>
<feature type="compositionally biased region" description="Basic and acidic residues" evidence="3">
    <location>
        <begin position="424"/>
        <end position="439"/>
    </location>
</feature>
<dbReference type="AlphaFoldDB" id="A0A2P2C6K5"/>
<feature type="region of interest" description="Disordered" evidence="3">
    <location>
        <begin position="309"/>
        <end position="459"/>
    </location>
</feature>
<dbReference type="PANTHER" id="PTHR23416">
    <property type="entry name" value="SIALIC ACID SYNTHASE-RELATED"/>
    <property type="match status" value="1"/>
</dbReference>
<keyword evidence="2 4" id="KW-0808">Transferase</keyword>
<feature type="compositionally biased region" description="Basic residues" evidence="3">
    <location>
        <begin position="244"/>
        <end position="255"/>
    </location>
</feature>
<evidence type="ECO:0000256" key="2">
    <source>
        <dbReference type="ARBA" id="ARBA00022679"/>
    </source>
</evidence>
<dbReference type="InterPro" id="IPR011004">
    <property type="entry name" value="Trimer_LpxA-like_sf"/>
</dbReference>
<feature type="compositionally biased region" description="Basic and acidic residues" evidence="3">
    <location>
        <begin position="134"/>
        <end position="144"/>
    </location>
</feature>
<reference evidence="4" key="1">
    <citation type="submission" date="2015-08" db="EMBL/GenBank/DDBJ databases">
        <authorList>
            <person name="Babu N.S."/>
            <person name="Beckwith C.J."/>
            <person name="Beseler K.G."/>
            <person name="Brison A."/>
            <person name="Carone J.V."/>
            <person name="Caskin T.P."/>
            <person name="Diamond M."/>
            <person name="Durham M.E."/>
            <person name="Foxe J.M."/>
            <person name="Go M."/>
            <person name="Henderson B.A."/>
            <person name="Jones I.B."/>
            <person name="McGettigan J.A."/>
            <person name="Micheletti S.J."/>
            <person name="Nasrallah M.E."/>
            <person name="Ortiz D."/>
            <person name="Piller C.R."/>
            <person name="Privatt S.R."/>
            <person name="Schneider S.L."/>
            <person name="Sharp S."/>
            <person name="Smith T.C."/>
            <person name="Stanton J.D."/>
            <person name="Ullery H.E."/>
            <person name="Wilson R.J."/>
            <person name="Serrano M.G."/>
            <person name="Buck G."/>
            <person name="Lee V."/>
            <person name="Wang Y."/>
            <person name="Carvalho R."/>
            <person name="Voegtly L."/>
            <person name="Shi R."/>
            <person name="Duckworth R."/>
            <person name="Johnson A."/>
            <person name="Loviza R."/>
            <person name="Walstead R."/>
            <person name="Shah Z."/>
            <person name="Kiflezghi M."/>
            <person name="Wade K."/>
            <person name="Ball S.L."/>
            <person name="Bradley K.W."/>
            <person name="Asai D.J."/>
            <person name="Bowman C.A."/>
            <person name="Russell D.A."/>
            <person name="Pope W.H."/>
            <person name="Jacobs-Sera D."/>
            <person name="Hendrix R.W."/>
            <person name="Hatfull G.F."/>
        </authorList>
    </citation>
    <scope>NUCLEOTIDE SEQUENCE</scope>
</reference>
<comment type="similarity">
    <text evidence="1">Belongs to the transferase hexapeptide repeat family.</text>
</comment>